<accession>A0ABW4EC60</accession>
<protein>
    <recommendedName>
        <fullName evidence="4">Lipoprotein</fullName>
    </recommendedName>
</protein>
<organism evidence="2 3">
    <name type="scientific">Lacimonas salitolerans</name>
    <dbReference type="NCBI Taxonomy" id="1323750"/>
    <lineage>
        <taxon>Bacteria</taxon>
        <taxon>Pseudomonadati</taxon>
        <taxon>Pseudomonadota</taxon>
        <taxon>Alphaproteobacteria</taxon>
        <taxon>Rhodobacterales</taxon>
        <taxon>Paracoccaceae</taxon>
        <taxon>Lacimonas</taxon>
    </lineage>
</organism>
<comment type="caution">
    <text evidence="2">The sequence shown here is derived from an EMBL/GenBank/DDBJ whole genome shotgun (WGS) entry which is preliminary data.</text>
</comment>
<gene>
    <name evidence="2" type="ORF">ACFTOW_02285</name>
</gene>
<feature type="chain" id="PRO_5045182671" description="Lipoprotein" evidence="1">
    <location>
        <begin position="18"/>
        <end position="154"/>
    </location>
</feature>
<dbReference type="RefSeq" id="WP_379912649.1">
    <property type="nucleotide sequence ID" value="NZ_JBHUDD010000026.1"/>
</dbReference>
<dbReference type="EMBL" id="JBHUDD010000026">
    <property type="protein sequence ID" value="MFD1508231.1"/>
    <property type="molecule type" value="Genomic_DNA"/>
</dbReference>
<evidence type="ECO:0000256" key="1">
    <source>
        <dbReference type="SAM" id="SignalP"/>
    </source>
</evidence>
<keyword evidence="3" id="KW-1185">Reference proteome</keyword>
<dbReference type="PROSITE" id="PS51257">
    <property type="entry name" value="PROKAR_LIPOPROTEIN"/>
    <property type="match status" value="1"/>
</dbReference>
<keyword evidence="1" id="KW-0732">Signal</keyword>
<name>A0ABW4EC60_9RHOB</name>
<reference evidence="3" key="1">
    <citation type="journal article" date="2019" name="Int. J. Syst. Evol. Microbiol.">
        <title>The Global Catalogue of Microorganisms (GCM) 10K type strain sequencing project: providing services to taxonomists for standard genome sequencing and annotation.</title>
        <authorList>
            <consortium name="The Broad Institute Genomics Platform"/>
            <consortium name="The Broad Institute Genome Sequencing Center for Infectious Disease"/>
            <person name="Wu L."/>
            <person name="Ma J."/>
        </authorList>
    </citation>
    <scope>NUCLEOTIDE SEQUENCE [LARGE SCALE GENOMIC DNA]</scope>
    <source>
        <strain evidence="3">CGMCC 1.12477</strain>
    </source>
</reference>
<proteinExistence type="predicted"/>
<evidence type="ECO:0000313" key="2">
    <source>
        <dbReference type="EMBL" id="MFD1508231.1"/>
    </source>
</evidence>
<dbReference type="Proteomes" id="UP001597186">
    <property type="component" value="Unassembled WGS sequence"/>
</dbReference>
<evidence type="ECO:0000313" key="3">
    <source>
        <dbReference type="Proteomes" id="UP001597186"/>
    </source>
</evidence>
<feature type="signal peptide" evidence="1">
    <location>
        <begin position="1"/>
        <end position="17"/>
    </location>
</feature>
<evidence type="ECO:0008006" key="4">
    <source>
        <dbReference type="Google" id="ProtNLM"/>
    </source>
</evidence>
<sequence length="154" mass="16769">MPRPLIMCLALSLAACAPLEIWHKPGVPVTQADDQLLTCRTQAARDVPVNTRTRVTPVTIVPRRICDKDGNCTVFYERRGGDVIVFDANEGLRKQVIGQCMRARGYSPASIPPCPAEIKSAAPAGRTTTLPRLTESSCVIRNRDGSWQIVNQGG</sequence>